<proteinExistence type="predicted"/>
<keyword evidence="2" id="KW-1133">Transmembrane helix</keyword>
<dbReference type="Pfam" id="PF20182">
    <property type="entry name" value="DUF6545"/>
    <property type="match status" value="1"/>
</dbReference>
<dbReference type="InterPro" id="IPR046675">
    <property type="entry name" value="DUF6545"/>
</dbReference>
<dbReference type="RefSeq" id="WP_226729013.1">
    <property type="nucleotide sequence ID" value="NZ_JAJAUY010000095.1"/>
</dbReference>
<dbReference type="EMBL" id="JAJAUY010000095">
    <property type="protein sequence ID" value="MCB5181912.1"/>
    <property type="molecule type" value="Genomic_DNA"/>
</dbReference>
<comment type="caution">
    <text evidence="4">The sequence shown here is derived from an EMBL/GenBank/DDBJ whole genome shotgun (WGS) entry which is preliminary data.</text>
</comment>
<feature type="region of interest" description="Disordered" evidence="1">
    <location>
        <begin position="361"/>
        <end position="385"/>
    </location>
</feature>
<sequence length="418" mass="44857">MSPDLPLALATTVWTTAAPPAAPAPTGIRAFGDALALPSVVCLWIAVLLRLPAAWRLPQQRGLLLAVATAAAAMTLNLPDVVTWAMRDPAHSHTVGLVRNLIGVLSAGAVLYFVAAATHGRRLRLAAGVTTVALLTTLLALDAAAPAHGTHTMPQQGDPVPSAAYWLVLIMAHLLANTTCVYVCWRYSRQSDSRALALGLRLFGLGTALAGLFWLAYLLKALTGSTWALPYLPLMMNLHGLLRAAAILVPTLFALRRTLADVTTAWQLWPLWRDLVQSVPHVALTRPRSSRLVELLWPPVPRNLLVYRKVIETRDAILVLGEHVAPDVPERARGHVADAGVPGPRREAAALACVLKEARRSRRDGLPRPESGQSAAPVSVGAQGGELEDEKRFLVAVAQAYASPTTDSFAPSEREQRP</sequence>
<feature type="transmembrane region" description="Helical" evidence="2">
    <location>
        <begin position="33"/>
        <end position="51"/>
    </location>
</feature>
<protein>
    <recommendedName>
        <fullName evidence="3">DUF6545 domain-containing protein</fullName>
    </recommendedName>
</protein>
<dbReference type="Proteomes" id="UP001199054">
    <property type="component" value="Unassembled WGS sequence"/>
</dbReference>
<evidence type="ECO:0000259" key="3">
    <source>
        <dbReference type="Pfam" id="PF20182"/>
    </source>
</evidence>
<feature type="domain" description="DUF6545" evidence="3">
    <location>
        <begin position="263"/>
        <end position="403"/>
    </location>
</feature>
<name>A0ABS8BBE1_9ACTN</name>
<reference evidence="4 5" key="1">
    <citation type="submission" date="2021-10" db="EMBL/GenBank/DDBJ databases">
        <title>Streptomyces sp. strain SMC 277, a novel streptomycete isolated from soil.</title>
        <authorList>
            <person name="Chanama M."/>
        </authorList>
    </citation>
    <scope>NUCLEOTIDE SEQUENCE [LARGE SCALE GENOMIC DNA]</scope>
    <source>
        <strain evidence="4 5">SMC 277</strain>
    </source>
</reference>
<feature type="transmembrane region" description="Helical" evidence="2">
    <location>
        <begin position="197"/>
        <end position="219"/>
    </location>
</feature>
<feature type="transmembrane region" description="Helical" evidence="2">
    <location>
        <begin position="164"/>
        <end position="185"/>
    </location>
</feature>
<dbReference type="NCBIfam" id="NF042915">
    <property type="entry name" value="MAB_1171c_fam"/>
    <property type="match status" value="1"/>
</dbReference>
<feature type="transmembrane region" description="Helical" evidence="2">
    <location>
        <begin position="63"/>
        <end position="85"/>
    </location>
</feature>
<keyword evidence="5" id="KW-1185">Reference proteome</keyword>
<evidence type="ECO:0000256" key="2">
    <source>
        <dbReference type="SAM" id="Phobius"/>
    </source>
</evidence>
<evidence type="ECO:0000313" key="5">
    <source>
        <dbReference type="Proteomes" id="UP001199054"/>
    </source>
</evidence>
<feature type="transmembrane region" description="Helical" evidence="2">
    <location>
        <begin position="125"/>
        <end position="144"/>
    </location>
</feature>
<feature type="transmembrane region" description="Helical" evidence="2">
    <location>
        <begin position="231"/>
        <end position="255"/>
    </location>
</feature>
<accession>A0ABS8BBE1</accession>
<organism evidence="4 5">
    <name type="scientific">Streptomyces antimicrobicus</name>
    <dbReference type="NCBI Taxonomy" id="2883108"/>
    <lineage>
        <taxon>Bacteria</taxon>
        <taxon>Bacillati</taxon>
        <taxon>Actinomycetota</taxon>
        <taxon>Actinomycetes</taxon>
        <taxon>Kitasatosporales</taxon>
        <taxon>Streptomycetaceae</taxon>
        <taxon>Streptomyces</taxon>
    </lineage>
</organism>
<gene>
    <name evidence="4" type="ORF">LG632_21330</name>
</gene>
<feature type="transmembrane region" description="Helical" evidence="2">
    <location>
        <begin position="97"/>
        <end position="118"/>
    </location>
</feature>
<dbReference type="InterPro" id="IPR050039">
    <property type="entry name" value="MAB_1171c-like"/>
</dbReference>
<evidence type="ECO:0000256" key="1">
    <source>
        <dbReference type="SAM" id="MobiDB-lite"/>
    </source>
</evidence>
<keyword evidence="2" id="KW-0472">Membrane</keyword>
<keyword evidence="2" id="KW-0812">Transmembrane</keyword>
<evidence type="ECO:0000313" key="4">
    <source>
        <dbReference type="EMBL" id="MCB5181912.1"/>
    </source>
</evidence>